<gene>
    <name evidence="2" type="ORF">GMD78_01050</name>
</gene>
<dbReference type="Proteomes" id="UP000469125">
    <property type="component" value="Unassembled WGS sequence"/>
</dbReference>
<feature type="compositionally biased region" description="Basic and acidic residues" evidence="1">
    <location>
        <begin position="39"/>
        <end position="50"/>
    </location>
</feature>
<name>A0A6N8FGY1_9BACI</name>
<feature type="region of interest" description="Disordered" evidence="1">
    <location>
        <begin position="25"/>
        <end position="83"/>
    </location>
</feature>
<organism evidence="2 3">
    <name type="scientific">Ornithinibacillus caprae</name>
    <dbReference type="NCBI Taxonomy" id="2678566"/>
    <lineage>
        <taxon>Bacteria</taxon>
        <taxon>Bacillati</taxon>
        <taxon>Bacillota</taxon>
        <taxon>Bacilli</taxon>
        <taxon>Bacillales</taxon>
        <taxon>Bacillaceae</taxon>
        <taxon>Ornithinibacillus</taxon>
    </lineage>
</organism>
<dbReference type="InterPro" id="IPR019076">
    <property type="entry name" value="Spore_lipoprot_YhcN/YlaJ-like"/>
</dbReference>
<evidence type="ECO:0000256" key="1">
    <source>
        <dbReference type="SAM" id="MobiDB-lite"/>
    </source>
</evidence>
<dbReference type="AlphaFoldDB" id="A0A6N8FGY1"/>
<sequence>MKKYILLGMSVFVITGCATQEEGRHANNSENNLQPIHYETPEQQREREGQPRSIGERGGYPQSELEGLNAGDTDDRNRDRYTNEKTMEISQYLSELRYIKQAQVSETNDRIVVAAILNNHSDQTSLGDADDRAQQIKQEVKKFGRDKEIVVYTDNIYWNRMRNLNSNQISIDENIDQFLEDFFNTDNE</sequence>
<proteinExistence type="predicted"/>
<evidence type="ECO:0000313" key="3">
    <source>
        <dbReference type="Proteomes" id="UP000469125"/>
    </source>
</evidence>
<dbReference type="Pfam" id="PF09580">
    <property type="entry name" value="Spore_YhcN_YlaJ"/>
    <property type="match status" value="1"/>
</dbReference>
<keyword evidence="3" id="KW-1185">Reference proteome</keyword>
<reference evidence="2 3" key="1">
    <citation type="submission" date="2019-11" db="EMBL/GenBank/DDBJ databases">
        <authorList>
            <person name="Li X."/>
        </authorList>
    </citation>
    <scope>NUCLEOTIDE SEQUENCE [LARGE SCALE GENOMIC DNA]</scope>
    <source>
        <strain evidence="2 3">L9</strain>
    </source>
</reference>
<feature type="compositionally biased region" description="Basic and acidic residues" evidence="1">
    <location>
        <begin position="73"/>
        <end position="83"/>
    </location>
</feature>
<evidence type="ECO:0008006" key="4">
    <source>
        <dbReference type="Google" id="ProtNLM"/>
    </source>
</evidence>
<dbReference type="EMBL" id="WOCA01000001">
    <property type="protein sequence ID" value="MUK86989.1"/>
    <property type="molecule type" value="Genomic_DNA"/>
</dbReference>
<dbReference type="PROSITE" id="PS51257">
    <property type="entry name" value="PROKAR_LIPOPROTEIN"/>
    <property type="match status" value="1"/>
</dbReference>
<dbReference type="RefSeq" id="WP_155666283.1">
    <property type="nucleotide sequence ID" value="NZ_WOCA01000001.1"/>
</dbReference>
<protein>
    <recommendedName>
        <fullName evidence="4">Sporulation lipoprotein YhcN/YlaJ (Spore_YhcN_YlaJ)</fullName>
    </recommendedName>
</protein>
<accession>A0A6N8FGY1</accession>
<comment type="caution">
    <text evidence="2">The sequence shown here is derived from an EMBL/GenBank/DDBJ whole genome shotgun (WGS) entry which is preliminary data.</text>
</comment>
<evidence type="ECO:0000313" key="2">
    <source>
        <dbReference type="EMBL" id="MUK86989.1"/>
    </source>
</evidence>